<reference evidence="3 4" key="1">
    <citation type="submission" date="2017-07" db="EMBL/GenBank/DDBJ databases">
        <title>Recovery of genomes from metagenomes via a dereplication, aggregation, and scoring strategy.</title>
        <authorList>
            <person name="Sieber C.M."/>
            <person name="Probst A.J."/>
            <person name="Sharrar A."/>
            <person name="Thomas B.C."/>
            <person name="Hess M."/>
            <person name="Tringe S.G."/>
            <person name="Banfield J.F."/>
        </authorList>
    </citation>
    <scope>NUCLEOTIDE SEQUENCE [LARGE SCALE GENOMIC DNA]</scope>
    <source>
        <strain evidence="3">JGI_Cruoil_03_51_56</strain>
    </source>
</reference>
<dbReference type="HAMAP" id="MF_00274">
    <property type="entry name" value="DNA_YbaB_EbfC"/>
    <property type="match status" value="1"/>
</dbReference>
<protein>
    <recommendedName>
        <fullName evidence="2">Nucleoid-associated protein CH330_06575</fullName>
    </recommendedName>
</protein>
<name>A0A235BSC5_UNCW3</name>
<gene>
    <name evidence="3" type="ORF">CH330_06575</name>
</gene>
<accession>A0A235BSC5</accession>
<dbReference type="NCBIfam" id="TIGR00103">
    <property type="entry name" value="DNA_YbaB_EbfC"/>
    <property type="match status" value="1"/>
</dbReference>
<dbReference type="PIRSF" id="PIRSF004555">
    <property type="entry name" value="UCP004555"/>
    <property type="match status" value="1"/>
</dbReference>
<dbReference type="GO" id="GO:0005829">
    <property type="term" value="C:cytosol"/>
    <property type="evidence" value="ECO:0007669"/>
    <property type="project" value="TreeGrafter"/>
</dbReference>
<comment type="similarity">
    <text evidence="2">Belongs to the YbaB/EbfC family.</text>
</comment>
<dbReference type="GO" id="GO:0043590">
    <property type="term" value="C:bacterial nucleoid"/>
    <property type="evidence" value="ECO:0007669"/>
    <property type="project" value="UniProtKB-UniRule"/>
</dbReference>
<dbReference type="InterPro" id="IPR036894">
    <property type="entry name" value="YbaB-like_sf"/>
</dbReference>
<evidence type="ECO:0000313" key="3">
    <source>
        <dbReference type="EMBL" id="OYD15106.1"/>
    </source>
</evidence>
<comment type="caution">
    <text evidence="3">The sequence shown here is derived from an EMBL/GenBank/DDBJ whole genome shotgun (WGS) entry which is preliminary data.</text>
</comment>
<comment type="subunit">
    <text evidence="2">Homodimer.</text>
</comment>
<comment type="function">
    <text evidence="2">Binds to DNA and alters its conformation. May be involved in regulation of gene expression, nucleoid organization and DNA protection.</text>
</comment>
<dbReference type="Proteomes" id="UP000215559">
    <property type="component" value="Unassembled WGS sequence"/>
</dbReference>
<dbReference type="PANTHER" id="PTHR33449:SF1">
    <property type="entry name" value="NUCLEOID-ASSOCIATED PROTEIN YBAB"/>
    <property type="match status" value="1"/>
</dbReference>
<evidence type="ECO:0000256" key="1">
    <source>
        <dbReference type="ARBA" id="ARBA00023125"/>
    </source>
</evidence>
<dbReference type="GO" id="GO:0003677">
    <property type="term" value="F:DNA binding"/>
    <property type="evidence" value="ECO:0007669"/>
    <property type="project" value="UniProtKB-UniRule"/>
</dbReference>
<comment type="subcellular location">
    <subcellularLocation>
        <location evidence="2">Cytoplasm</location>
        <location evidence="2">Nucleoid</location>
    </subcellularLocation>
</comment>
<dbReference type="PANTHER" id="PTHR33449">
    <property type="entry name" value="NUCLEOID-ASSOCIATED PROTEIN YBAB"/>
    <property type="match status" value="1"/>
</dbReference>
<proteinExistence type="inferred from homology"/>
<sequence>MDPNSDAIFSQLAELQKKIREKLQGLKVSSTAGGGMVKVECDGYGNILKLQIEPEVVDKKDVELLEDLIKAAVNEARSRSRKQATEEMQKLIGIPFPDIMGGLPV</sequence>
<dbReference type="EMBL" id="NOZP01000122">
    <property type="protein sequence ID" value="OYD15106.1"/>
    <property type="molecule type" value="Genomic_DNA"/>
</dbReference>
<dbReference type="Pfam" id="PF02575">
    <property type="entry name" value="YbaB_DNA_bd"/>
    <property type="match status" value="1"/>
</dbReference>
<keyword evidence="1 2" id="KW-0238">DNA-binding</keyword>
<organism evidence="3 4">
    <name type="scientific">candidate division WOR-3 bacterium JGI_Cruoil_03_51_56</name>
    <dbReference type="NCBI Taxonomy" id="1973747"/>
    <lineage>
        <taxon>Bacteria</taxon>
        <taxon>Bacteria division WOR-3</taxon>
    </lineage>
</organism>
<dbReference type="AlphaFoldDB" id="A0A235BSC5"/>
<dbReference type="Gene3D" id="3.30.1310.10">
    <property type="entry name" value="Nucleoid-associated protein YbaB-like domain"/>
    <property type="match status" value="1"/>
</dbReference>
<dbReference type="InterPro" id="IPR004401">
    <property type="entry name" value="YbaB/EbfC"/>
</dbReference>
<evidence type="ECO:0000256" key="2">
    <source>
        <dbReference type="HAMAP-Rule" id="MF_00274"/>
    </source>
</evidence>
<keyword evidence="2" id="KW-0963">Cytoplasm</keyword>
<dbReference type="SUPFAM" id="SSF82607">
    <property type="entry name" value="YbaB-like"/>
    <property type="match status" value="1"/>
</dbReference>
<evidence type="ECO:0000313" key="4">
    <source>
        <dbReference type="Proteomes" id="UP000215559"/>
    </source>
</evidence>